<keyword evidence="4" id="KW-1185">Reference proteome</keyword>
<comment type="caution">
    <text evidence="3">The sequence shown here is derived from an EMBL/GenBank/DDBJ whole genome shotgun (WGS) entry which is preliminary data.</text>
</comment>
<keyword evidence="2" id="KW-1133">Transmembrane helix</keyword>
<dbReference type="RefSeq" id="WP_344184069.1">
    <property type="nucleotide sequence ID" value="NZ_JBEQNB010000001.1"/>
</dbReference>
<keyword evidence="2" id="KW-0472">Membrane</keyword>
<dbReference type="EMBL" id="JBEQNB010000001">
    <property type="protein sequence ID" value="MES0832244.1"/>
    <property type="molecule type" value="Genomic_DNA"/>
</dbReference>
<evidence type="ECO:0000313" key="4">
    <source>
        <dbReference type="Proteomes" id="UP001432401"/>
    </source>
</evidence>
<accession>A0ABV1ZPN2</accession>
<evidence type="ECO:0000313" key="3">
    <source>
        <dbReference type="EMBL" id="MES0832244.1"/>
    </source>
</evidence>
<organism evidence="3 4">
    <name type="scientific">Nocardiopsis tropica</name>
    <dbReference type="NCBI Taxonomy" id="109330"/>
    <lineage>
        <taxon>Bacteria</taxon>
        <taxon>Bacillati</taxon>
        <taxon>Actinomycetota</taxon>
        <taxon>Actinomycetes</taxon>
        <taxon>Streptosporangiales</taxon>
        <taxon>Nocardiopsidaceae</taxon>
        <taxon>Nocardiopsis</taxon>
    </lineage>
</organism>
<gene>
    <name evidence="3" type="ORF">ABUK86_00500</name>
</gene>
<dbReference type="Proteomes" id="UP001432401">
    <property type="component" value="Unassembled WGS sequence"/>
</dbReference>
<evidence type="ECO:0000256" key="1">
    <source>
        <dbReference type="SAM" id="MobiDB-lite"/>
    </source>
</evidence>
<feature type="compositionally biased region" description="Pro residues" evidence="1">
    <location>
        <begin position="61"/>
        <end position="70"/>
    </location>
</feature>
<sequence>MRTSLEPLLLFFALINLGGSVLALSELLVFPGGMLLSNAGLFYMLWNREKKRSPQSQDHPSAPPTTPPARPGERPGAAPTP</sequence>
<name>A0ABV1ZPN2_9ACTN</name>
<keyword evidence="2" id="KW-0812">Transmembrane</keyword>
<evidence type="ECO:0000256" key="2">
    <source>
        <dbReference type="SAM" id="Phobius"/>
    </source>
</evidence>
<feature type="region of interest" description="Disordered" evidence="1">
    <location>
        <begin position="52"/>
        <end position="81"/>
    </location>
</feature>
<proteinExistence type="predicted"/>
<protein>
    <submittedName>
        <fullName evidence="3">Uncharacterized protein</fullName>
    </submittedName>
</protein>
<reference evidence="3 4" key="1">
    <citation type="submission" date="2024-06" db="EMBL/GenBank/DDBJ databases">
        <authorList>
            <person name="Bataeva Y.V."/>
            <person name="Grigorian L.N."/>
            <person name="Solomentsev V.I."/>
        </authorList>
    </citation>
    <scope>NUCLEOTIDE SEQUENCE [LARGE SCALE GENOMIC DNA]</scope>
    <source>
        <strain evidence="4">SCPM-O-B-12605 (RCAM04882)</strain>
    </source>
</reference>
<feature type="transmembrane region" description="Helical" evidence="2">
    <location>
        <begin position="29"/>
        <end position="46"/>
    </location>
</feature>